<dbReference type="InterPro" id="IPR035890">
    <property type="entry name" value="Anti-sigma-28_factor_FlgM_sf"/>
</dbReference>
<sequence length="101" mass="11052">MEISHNGRAADLAKILLGVQDTERTHNKKTASQGSQSQDRVQISEQAKELQRLRASAEQPDAERDARVGQIRQSVEGGTYNVDGKKVADAIIRNVLTDAVL</sequence>
<dbReference type="NCBIfam" id="TIGR03824">
    <property type="entry name" value="FlgM_jcvi"/>
    <property type="match status" value="1"/>
</dbReference>
<evidence type="ECO:0000256" key="4">
    <source>
        <dbReference type="ARBA" id="ARBA00022795"/>
    </source>
</evidence>
<evidence type="ECO:0000256" key="2">
    <source>
        <dbReference type="ARBA" id="ARBA00017823"/>
    </source>
</evidence>
<keyword evidence="3" id="KW-0678">Repressor</keyword>
<dbReference type="KEGG" id="nde:NIDE2317"/>
<evidence type="ECO:0000313" key="11">
    <source>
        <dbReference type="EMBL" id="CBK42030.1"/>
    </source>
</evidence>
<feature type="domain" description="Anti-sigma-28 factor FlgM C-terminal" evidence="10">
    <location>
        <begin position="39"/>
        <end position="92"/>
    </location>
</feature>
<dbReference type="STRING" id="330214.NIDE2317"/>
<keyword evidence="5" id="KW-0805">Transcription regulation</keyword>
<dbReference type="EMBL" id="FP929003">
    <property type="protein sequence ID" value="CBK42030.1"/>
    <property type="molecule type" value="Genomic_DNA"/>
</dbReference>
<gene>
    <name evidence="11" type="primary">flgM</name>
    <name evidence="11" type="ORF">NIDE2317</name>
</gene>
<dbReference type="SUPFAM" id="SSF101498">
    <property type="entry name" value="Anti-sigma factor FlgM"/>
    <property type="match status" value="1"/>
</dbReference>
<keyword evidence="4" id="KW-1005">Bacterial flagellum biogenesis</keyword>
<evidence type="ECO:0000256" key="5">
    <source>
        <dbReference type="ARBA" id="ARBA00023015"/>
    </source>
</evidence>
<dbReference type="GO" id="GO:0045892">
    <property type="term" value="P:negative regulation of DNA-templated transcription"/>
    <property type="evidence" value="ECO:0007669"/>
    <property type="project" value="InterPro"/>
</dbReference>
<evidence type="ECO:0000256" key="6">
    <source>
        <dbReference type="ARBA" id="ARBA00023163"/>
    </source>
</evidence>
<comment type="similarity">
    <text evidence="1">Belongs to the FlgM family.</text>
</comment>
<evidence type="ECO:0000313" key="12">
    <source>
        <dbReference type="Proteomes" id="UP000001660"/>
    </source>
</evidence>
<evidence type="ECO:0000256" key="9">
    <source>
        <dbReference type="SAM" id="MobiDB-lite"/>
    </source>
</evidence>
<dbReference type="Proteomes" id="UP000001660">
    <property type="component" value="Chromosome"/>
</dbReference>
<dbReference type="HOGENOM" id="CLU_169011_3_3_0"/>
<keyword evidence="6" id="KW-0804">Transcription</keyword>
<evidence type="ECO:0000256" key="8">
    <source>
        <dbReference type="ARBA" id="ARBA00030117"/>
    </source>
</evidence>
<name>D8PFJ3_9BACT</name>
<dbReference type="AlphaFoldDB" id="D8PFJ3"/>
<evidence type="ECO:0000256" key="7">
    <source>
        <dbReference type="ARBA" id="ARBA00024739"/>
    </source>
</evidence>
<protein>
    <recommendedName>
        <fullName evidence="2">Negative regulator of flagellin synthesis</fullName>
    </recommendedName>
    <alternativeName>
        <fullName evidence="8">Anti-sigma-28 factor</fullName>
    </alternativeName>
</protein>
<feature type="compositionally biased region" description="Polar residues" evidence="9">
    <location>
        <begin position="30"/>
        <end position="45"/>
    </location>
</feature>
<dbReference type="Pfam" id="PF04316">
    <property type="entry name" value="FlgM"/>
    <property type="match status" value="1"/>
</dbReference>
<dbReference type="eggNOG" id="COG2747">
    <property type="taxonomic scope" value="Bacteria"/>
</dbReference>
<evidence type="ECO:0000259" key="10">
    <source>
        <dbReference type="Pfam" id="PF04316"/>
    </source>
</evidence>
<dbReference type="OrthoDB" id="9797114at2"/>
<reference evidence="11 12" key="1">
    <citation type="journal article" date="2010" name="Proc. Natl. Acad. Sci. U.S.A.">
        <title>A Nitrospira metagenome illuminates the physiology and evolution of globally important nitrite-oxidizing bacteria.</title>
        <authorList>
            <person name="Lucker S."/>
            <person name="Wagner M."/>
            <person name="Maixner F."/>
            <person name="Pelletier E."/>
            <person name="Koch H."/>
            <person name="Vacherie B."/>
            <person name="Rattei T."/>
            <person name="Sinninghe Damste J."/>
            <person name="Spieck E."/>
            <person name="Le Paslier D."/>
            <person name="Daims H."/>
        </authorList>
    </citation>
    <scope>NUCLEOTIDE SEQUENCE [LARGE SCALE GENOMIC DNA]</scope>
</reference>
<evidence type="ECO:0000256" key="1">
    <source>
        <dbReference type="ARBA" id="ARBA00005322"/>
    </source>
</evidence>
<dbReference type="GO" id="GO:0044781">
    <property type="term" value="P:bacterial-type flagellum organization"/>
    <property type="evidence" value="ECO:0007669"/>
    <property type="project" value="UniProtKB-KW"/>
</dbReference>
<comment type="function">
    <text evidence="7">Responsible for the coupling of flagellin expression to flagellar assembly by preventing expression of the flagellin genes when a component of the middle class of proteins is defective. It negatively regulates flagellar genes by inhibiting the activity of FliA by directly binding to FliA.</text>
</comment>
<evidence type="ECO:0000256" key="3">
    <source>
        <dbReference type="ARBA" id="ARBA00022491"/>
    </source>
</evidence>
<feature type="region of interest" description="Disordered" evidence="9">
    <location>
        <begin position="23"/>
        <end position="70"/>
    </location>
</feature>
<keyword evidence="12" id="KW-1185">Reference proteome</keyword>
<accession>D8PFJ3</accession>
<dbReference type="InterPro" id="IPR007412">
    <property type="entry name" value="FlgM"/>
</dbReference>
<dbReference type="InterPro" id="IPR031316">
    <property type="entry name" value="FlgM_C"/>
</dbReference>
<organism evidence="11 12">
    <name type="scientific">Nitrospira defluvii</name>
    <dbReference type="NCBI Taxonomy" id="330214"/>
    <lineage>
        <taxon>Bacteria</taxon>
        <taxon>Pseudomonadati</taxon>
        <taxon>Nitrospirota</taxon>
        <taxon>Nitrospiria</taxon>
        <taxon>Nitrospirales</taxon>
        <taxon>Nitrospiraceae</taxon>
        <taxon>Nitrospira</taxon>
    </lineage>
</organism>
<proteinExistence type="inferred from homology"/>